<feature type="region of interest" description="Disordered" evidence="1">
    <location>
        <begin position="1"/>
        <end position="21"/>
    </location>
</feature>
<accession>A0A843TVZ6</accession>
<evidence type="ECO:0000256" key="1">
    <source>
        <dbReference type="SAM" id="MobiDB-lite"/>
    </source>
</evidence>
<sequence>MQYTRSSKRSPPSGLNTGFETEFDQTPNIKVLLLVVLVIFRVERDYEVQEEEQADDGNASD</sequence>
<proteinExistence type="predicted"/>
<dbReference type="Proteomes" id="UP000652761">
    <property type="component" value="Unassembled WGS sequence"/>
</dbReference>
<protein>
    <submittedName>
        <fullName evidence="2">Uncharacterized protein</fullName>
    </submittedName>
</protein>
<gene>
    <name evidence="2" type="ORF">Taro_007817</name>
</gene>
<dbReference type="EMBL" id="NMUH01000251">
    <property type="protein sequence ID" value="MQL75441.1"/>
    <property type="molecule type" value="Genomic_DNA"/>
</dbReference>
<organism evidence="2 3">
    <name type="scientific">Colocasia esculenta</name>
    <name type="common">Wild taro</name>
    <name type="synonym">Arum esculentum</name>
    <dbReference type="NCBI Taxonomy" id="4460"/>
    <lineage>
        <taxon>Eukaryota</taxon>
        <taxon>Viridiplantae</taxon>
        <taxon>Streptophyta</taxon>
        <taxon>Embryophyta</taxon>
        <taxon>Tracheophyta</taxon>
        <taxon>Spermatophyta</taxon>
        <taxon>Magnoliopsida</taxon>
        <taxon>Liliopsida</taxon>
        <taxon>Araceae</taxon>
        <taxon>Aroideae</taxon>
        <taxon>Colocasieae</taxon>
        <taxon>Colocasia</taxon>
    </lineage>
</organism>
<evidence type="ECO:0000313" key="2">
    <source>
        <dbReference type="EMBL" id="MQL75441.1"/>
    </source>
</evidence>
<evidence type="ECO:0000313" key="3">
    <source>
        <dbReference type="Proteomes" id="UP000652761"/>
    </source>
</evidence>
<comment type="caution">
    <text evidence="2">The sequence shown here is derived from an EMBL/GenBank/DDBJ whole genome shotgun (WGS) entry which is preliminary data.</text>
</comment>
<reference evidence="2" key="1">
    <citation type="submission" date="2017-07" db="EMBL/GenBank/DDBJ databases">
        <title>Taro Niue Genome Assembly and Annotation.</title>
        <authorList>
            <person name="Atibalentja N."/>
            <person name="Keating K."/>
            <person name="Fields C.J."/>
        </authorList>
    </citation>
    <scope>NUCLEOTIDE SEQUENCE</scope>
    <source>
        <strain evidence="2">Niue_2</strain>
        <tissue evidence="2">Leaf</tissue>
    </source>
</reference>
<name>A0A843TVZ6_COLES</name>
<keyword evidence="3" id="KW-1185">Reference proteome</keyword>
<dbReference type="AlphaFoldDB" id="A0A843TVZ6"/>